<evidence type="ECO:0000256" key="1">
    <source>
        <dbReference type="ARBA" id="ARBA00004370"/>
    </source>
</evidence>
<feature type="transmembrane region" description="Helical" evidence="6">
    <location>
        <begin position="59"/>
        <end position="85"/>
    </location>
</feature>
<evidence type="ECO:0000256" key="2">
    <source>
        <dbReference type="ARBA" id="ARBA00006843"/>
    </source>
</evidence>
<evidence type="ECO:0000256" key="6">
    <source>
        <dbReference type="SAM" id="Phobius"/>
    </source>
</evidence>
<dbReference type="EMBL" id="CAJRST010039200">
    <property type="protein sequence ID" value="CAG6016168.1"/>
    <property type="molecule type" value="Genomic_DNA"/>
</dbReference>
<evidence type="ECO:0000313" key="8">
    <source>
        <dbReference type="EMBL" id="CAG6016168.1"/>
    </source>
</evidence>
<keyword evidence="5 6" id="KW-0472">Membrane</keyword>
<dbReference type="InterPro" id="IPR051517">
    <property type="entry name" value="IFITM_antiviral_protein"/>
</dbReference>
<evidence type="ECO:0000313" key="10">
    <source>
        <dbReference type="EMBL" id="CAG6016177.1"/>
    </source>
</evidence>
<keyword evidence="3 6" id="KW-0812">Transmembrane</keyword>
<dbReference type="PANTHER" id="PTHR13999">
    <property type="entry name" value="INTERFERON INDUCIBLE TRANSMEMBRANE PROTEIN"/>
    <property type="match status" value="1"/>
</dbReference>
<evidence type="ECO:0000256" key="5">
    <source>
        <dbReference type="ARBA" id="ARBA00023136"/>
    </source>
</evidence>
<dbReference type="OrthoDB" id="9906841at2759"/>
<dbReference type="EMBL" id="CAJRST010039223">
    <property type="protein sequence ID" value="CAG6016177.1"/>
    <property type="molecule type" value="Genomic_DNA"/>
</dbReference>
<comment type="caution">
    <text evidence="7">The sequence shown here is derived from an EMBL/GenBank/DDBJ whole genome shotgun (WGS) entry which is preliminary data.</text>
</comment>
<reference evidence="7" key="1">
    <citation type="submission" date="2021-05" db="EMBL/GenBank/DDBJ databases">
        <authorList>
            <person name="Tigano A."/>
        </authorList>
    </citation>
    <scope>NUCLEOTIDE SEQUENCE</scope>
</reference>
<comment type="similarity">
    <text evidence="2">Belongs to the CD225/Dispanin family.</text>
</comment>
<name>A0A8S4BPS3_9TELE</name>
<keyword evidence="4 6" id="KW-1133">Transmembrane helix</keyword>
<accession>A0A8S4BPS3</accession>
<comment type="subcellular location">
    <subcellularLocation>
        <location evidence="1">Membrane</location>
    </subcellularLocation>
</comment>
<organism evidence="7 11">
    <name type="scientific">Menidia menidia</name>
    <name type="common">Atlantic silverside</name>
    <dbReference type="NCBI Taxonomy" id="238744"/>
    <lineage>
        <taxon>Eukaryota</taxon>
        <taxon>Metazoa</taxon>
        <taxon>Chordata</taxon>
        <taxon>Craniata</taxon>
        <taxon>Vertebrata</taxon>
        <taxon>Euteleostomi</taxon>
        <taxon>Actinopterygii</taxon>
        <taxon>Neopterygii</taxon>
        <taxon>Teleostei</taxon>
        <taxon>Neoteleostei</taxon>
        <taxon>Acanthomorphata</taxon>
        <taxon>Ovalentaria</taxon>
        <taxon>Atherinomorphae</taxon>
        <taxon>Atheriniformes</taxon>
        <taxon>Atherinopsidae</taxon>
        <taxon>Menidiinae</taxon>
        <taxon>Menidia</taxon>
    </lineage>
</organism>
<evidence type="ECO:0000256" key="3">
    <source>
        <dbReference type="ARBA" id="ARBA00022692"/>
    </source>
</evidence>
<proteinExistence type="inferred from homology"/>
<dbReference type="EMBL" id="CAJRST010039211">
    <property type="protein sequence ID" value="CAG6016170.1"/>
    <property type="molecule type" value="Genomic_DNA"/>
</dbReference>
<keyword evidence="11" id="KW-1185">Reference proteome</keyword>
<evidence type="ECO:0000313" key="7">
    <source>
        <dbReference type="EMBL" id="CAG6016167.1"/>
    </source>
</evidence>
<evidence type="ECO:0000313" key="9">
    <source>
        <dbReference type="EMBL" id="CAG6016170.1"/>
    </source>
</evidence>
<gene>
    <name evidence="7" type="ORF">MMEN_LOCUS20154</name>
    <name evidence="8" type="ORF">MMEN_LOCUS20157</name>
    <name evidence="9" type="ORF">MMEN_LOCUS20160</name>
    <name evidence="10" type="ORF">MMEN_LOCUS20168</name>
</gene>
<evidence type="ECO:0000256" key="4">
    <source>
        <dbReference type="ARBA" id="ARBA00022989"/>
    </source>
</evidence>
<sequence>FQSTAELTMNPVYRAVAYTAEGLPLQGVRNDGFPGQPGGPTFVQHTMVNVITEPPKDHIIWSILNLFYGNPCCLGLTALIFSVKARDRKVVGDLEGARLYGSTARWLNISATALVSLTVLLSVITVVLVHK</sequence>
<feature type="non-terminal residue" evidence="7">
    <location>
        <position position="131"/>
    </location>
</feature>
<dbReference type="Proteomes" id="UP000677803">
    <property type="component" value="Unassembled WGS sequence"/>
</dbReference>
<dbReference type="GO" id="GO:0005886">
    <property type="term" value="C:plasma membrane"/>
    <property type="evidence" value="ECO:0007669"/>
    <property type="project" value="TreeGrafter"/>
</dbReference>
<dbReference type="InterPro" id="IPR007593">
    <property type="entry name" value="CD225/Dispanin_fam"/>
</dbReference>
<dbReference type="AlphaFoldDB" id="A0A8S4BPS3"/>
<dbReference type="EMBL" id="CAJRST010039189">
    <property type="protein sequence ID" value="CAG6016167.1"/>
    <property type="molecule type" value="Genomic_DNA"/>
</dbReference>
<protein>
    <submittedName>
        <fullName evidence="7">(Atlantic silverside) hypothetical protein</fullName>
    </submittedName>
</protein>
<evidence type="ECO:0000313" key="11">
    <source>
        <dbReference type="Proteomes" id="UP000677803"/>
    </source>
</evidence>
<feature type="transmembrane region" description="Helical" evidence="6">
    <location>
        <begin position="106"/>
        <end position="129"/>
    </location>
</feature>
<dbReference type="Pfam" id="PF04505">
    <property type="entry name" value="CD225"/>
    <property type="match status" value="1"/>
</dbReference>
<dbReference type="PANTHER" id="PTHR13999:SF31">
    <property type="entry name" value="IFITM1-RELATED"/>
    <property type="match status" value="1"/>
</dbReference>